<gene>
    <name evidence="5" type="ORF">JonanDRAFT_0307</name>
</gene>
<dbReference type="OrthoDB" id="9794330at2"/>
<dbReference type="STRING" id="885272.JonanDRAFT_0307"/>
<evidence type="ECO:0000313" key="5">
    <source>
        <dbReference type="EMBL" id="EHM12726.1"/>
    </source>
</evidence>
<evidence type="ECO:0000313" key="6">
    <source>
        <dbReference type="Proteomes" id="UP000003806"/>
    </source>
</evidence>
<dbReference type="eggNOG" id="COG0640">
    <property type="taxonomic scope" value="Bacteria"/>
</dbReference>
<dbReference type="AlphaFoldDB" id="H0UIT2"/>
<dbReference type="GO" id="GO:0003700">
    <property type="term" value="F:DNA-binding transcription factor activity"/>
    <property type="evidence" value="ECO:0007669"/>
    <property type="project" value="InterPro"/>
</dbReference>
<accession>H0UIT2</accession>
<dbReference type="GO" id="GO:0003677">
    <property type="term" value="F:DNA binding"/>
    <property type="evidence" value="ECO:0007669"/>
    <property type="project" value="UniProtKB-KW"/>
</dbReference>
<dbReference type="Proteomes" id="UP000003806">
    <property type="component" value="Chromosome"/>
</dbReference>
<keyword evidence="6" id="KW-1185">Reference proteome</keyword>
<proteinExistence type="predicted"/>
<dbReference type="PRINTS" id="PR00778">
    <property type="entry name" value="HTHARSR"/>
</dbReference>
<dbReference type="Gene3D" id="1.10.10.10">
    <property type="entry name" value="Winged helix-like DNA-binding domain superfamily/Winged helix DNA-binding domain"/>
    <property type="match status" value="1"/>
</dbReference>
<evidence type="ECO:0000259" key="4">
    <source>
        <dbReference type="PROSITE" id="PS50987"/>
    </source>
</evidence>
<evidence type="ECO:0000256" key="1">
    <source>
        <dbReference type="ARBA" id="ARBA00023015"/>
    </source>
</evidence>
<dbReference type="InterPro" id="IPR011991">
    <property type="entry name" value="ArsR-like_HTH"/>
</dbReference>
<dbReference type="InterPro" id="IPR051011">
    <property type="entry name" value="Metal_resp_trans_reg"/>
</dbReference>
<dbReference type="Pfam" id="PF01022">
    <property type="entry name" value="HTH_5"/>
    <property type="match status" value="1"/>
</dbReference>
<name>H0UIT2_9BACT</name>
<sequence>MKAETSPVDLFPEKRLDDLADLYRMFADTTRVRLLYLLSQGELSVNELAHRLSMSQSAVSHQLRQLRIAKLVRTRREGRTIYYSLADSHVEALLHVGLEHVSEP</sequence>
<dbReference type="InterPro" id="IPR001845">
    <property type="entry name" value="HTH_ArsR_DNA-bd_dom"/>
</dbReference>
<dbReference type="HOGENOM" id="CLU_097806_7_4_0"/>
<dbReference type="RefSeq" id="WP_008520143.1">
    <property type="nucleotide sequence ID" value="NZ_CM001376.1"/>
</dbReference>
<keyword evidence="2" id="KW-0238">DNA-binding</keyword>
<reference evidence="5 6" key="1">
    <citation type="submission" date="2011-11" db="EMBL/GenBank/DDBJ databases">
        <title>The Noncontiguous Finished genome of Jonquetella anthropi DSM 22815.</title>
        <authorList>
            <consortium name="US DOE Joint Genome Institute (JGI-PGF)"/>
            <person name="Lucas S."/>
            <person name="Copeland A."/>
            <person name="Lapidus A."/>
            <person name="Glavina del Rio T."/>
            <person name="Dalin E."/>
            <person name="Tice H."/>
            <person name="Bruce D."/>
            <person name="Goodwin L."/>
            <person name="Pitluck S."/>
            <person name="Peters L."/>
            <person name="Mikhailova N."/>
            <person name="Held B."/>
            <person name="Kyrpides N."/>
            <person name="Mavromatis K."/>
            <person name="Ivanova N."/>
            <person name="Markowitz V."/>
            <person name="Cheng J.-F."/>
            <person name="Hugenholtz P."/>
            <person name="Woyke T."/>
            <person name="Wu D."/>
            <person name="Gronow S."/>
            <person name="Wellnitz S."/>
            <person name="Brambilla E."/>
            <person name="Klenk H.-P."/>
            <person name="Eisen J.A."/>
        </authorList>
    </citation>
    <scope>NUCLEOTIDE SEQUENCE [LARGE SCALE GENOMIC DNA]</scope>
    <source>
        <strain evidence="5 6">DSM 22815</strain>
    </source>
</reference>
<dbReference type="SMART" id="SM00418">
    <property type="entry name" value="HTH_ARSR"/>
    <property type="match status" value="1"/>
</dbReference>
<organism evidence="5 6">
    <name type="scientific">Jonquetella anthropi DSM 22815</name>
    <dbReference type="NCBI Taxonomy" id="885272"/>
    <lineage>
        <taxon>Bacteria</taxon>
        <taxon>Thermotogati</taxon>
        <taxon>Synergistota</taxon>
        <taxon>Synergistia</taxon>
        <taxon>Synergistales</taxon>
        <taxon>Dethiosulfovibrionaceae</taxon>
        <taxon>Jonquetella</taxon>
    </lineage>
</organism>
<evidence type="ECO:0000256" key="2">
    <source>
        <dbReference type="ARBA" id="ARBA00023125"/>
    </source>
</evidence>
<dbReference type="NCBIfam" id="NF033788">
    <property type="entry name" value="HTH_metalloreg"/>
    <property type="match status" value="1"/>
</dbReference>
<keyword evidence="3" id="KW-0804">Transcription</keyword>
<dbReference type="SUPFAM" id="SSF46785">
    <property type="entry name" value="Winged helix' DNA-binding domain"/>
    <property type="match status" value="1"/>
</dbReference>
<dbReference type="CDD" id="cd00090">
    <property type="entry name" value="HTH_ARSR"/>
    <property type="match status" value="1"/>
</dbReference>
<dbReference type="InterPro" id="IPR036388">
    <property type="entry name" value="WH-like_DNA-bd_sf"/>
</dbReference>
<feature type="domain" description="HTH arsR-type" evidence="4">
    <location>
        <begin position="11"/>
        <end position="104"/>
    </location>
</feature>
<protein>
    <submittedName>
        <fullName evidence="5">Putative transcriptional regulator</fullName>
    </submittedName>
</protein>
<dbReference type="PROSITE" id="PS50987">
    <property type="entry name" value="HTH_ARSR_2"/>
    <property type="match status" value="1"/>
</dbReference>
<dbReference type="EMBL" id="CM001376">
    <property type="protein sequence ID" value="EHM12726.1"/>
    <property type="molecule type" value="Genomic_DNA"/>
</dbReference>
<dbReference type="PANTHER" id="PTHR43132:SF6">
    <property type="entry name" value="HTH-TYPE TRANSCRIPTIONAL REPRESSOR CZRA"/>
    <property type="match status" value="1"/>
</dbReference>
<dbReference type="InterPro" id="IPR036390">
    <property type="entry name" value="WH_DNA-bd_sf"/>
</dbReference>
<evidence type="ECO:0000256" key="3">
    <source>
        <dbReference type="ARBA" id="ARBA00023163"/>
    </source>
</evidence>
<dbReference type="PANTHER" id="PTHR43132">
    <property type="entry name" value="ARSENICAL RESISTANCE OPERON REPRESSOR ARSR-RELATED"/>
    <property type="match status" value="1"/>
</dbReference>
<keyword evidence="1" id="KW-0805">Transcription regulation</keyword>